<feature type="transmembrane region" description="Helical" evidence="1">
    <location>
        <begin position="128"/>
        <end position="148"/>
    </location>
</feature>
<reference evidence="2" key="1">
    <citation type="journal article" date="2020" name="mSystems">
        <title>Genome- and Community-Level Interaction Insights into Carbon Utilization and Element Cycling Functions of Hydrothermarchaeota in Hydrothermal Sediment.</title>
        <authorList>
            <person name="Zhou Z."/>
            <person name="Liu Y."/>
            <person name="Xu W."/>
            <person name="Pan J."/>
            <person name="Luo Z.H."/>
            <person name="Li M."/>
        </authorList>
    </citation>
    <scope>NUCLEOTIDE SEQUENCE [LARGE SCALE GENOMIC DNA]</scope>
    <source>
        <strain evidence="2">SpSt-339</strain>
    </source>
</reference>
<sequence>MLWAVVAAFGTYFCMYAFRKPFTAATYSDAMLGGVAFKTVLVTSQVAGYMVSKFLGIKVISEMPPQRRAVGILALIGWAELALVFFGLTPRPWNAVWLFANGLSLGMVFGLVLGFLEGRRVTEVLTAGLCCSFILADGVTKSVGTWLLDRGVPEDWMPSVAGAVFLAPVVAFVAMLSCVPVPSSDDRAARSERSPLLRSERWALYGRYALGLTPLVVLYLLITILRSIRADFAPELWRGLGSAAQPETFTQSEMFVALGVCVVNGALVCVRDSRRAFFGSLGVCGLGLTLMAAALLGWQRGLLASFPFMVLIGLGLYLPYVAFHTTVFERFLAMTRDRGNIGFLMYVADAVGYLGYVAVMLSRNFGSKPGDFVPFFLGSGWVVTGLSVLCLASGWRYFAARIPAPQVALAPEAAT</sequence>
<feature type="transmembrane region" description="Helical" evidence="1">
    <location>
        <begin position="160"/>
        <end position="181"/>
    </location>
</feature>
<dbReference type="AlphaFoldDB" id="A0A7C2P283"/>
<proteinExistence type="predicted"/>
<evidence type="ECO:0008006" key="3">
    <source>
        <dbReference type="Google" id="ProtNLM"/>
    </source>
</evidence>
<feature type="transmembrane region" description="Helical" evidence="1">
    <location>
        <begin position="69"/>
        <end position="89"/>
    </location>
</feature>
<accession>A0A7C2P283</accession>
<feature type="transmembrane region" description="Helical" evidence="1">
    <location>
        <begin position="304"/>
        <end position="323"/>
    </location>
</feature>
<keyword evidence="1" id="KW-0812">Transmembrane</keyword>
<feature type="transmembrane region" description="Helical" evidence="1">
    <location>
        <begin position="277"/>
        <end position="298"/>
    </location>
</feature>
<comment type="caution">
    <text evidence="2">The sequence shown here is derived from an EMBL/GenBank/DDBJ whole genome shotgun (WGS) entry which is preliminary data.</text>
</comment>
<feature type="transmembrane region" description="Helical" evidence="1">
    <location>
        <begin position="202"/>
        <end position="228"/>
    </location>
</feature>
<evidence type="ECO:0000256" key="1">
    <source>
        <dbReference type="SAM" id="Phobius"/>
    </source>
</evidence>
<feature type="transmembrane region" description="Helical" evidence="1">
    <location>
        <begin position="373"/>
        <end position="392"/>
    </location>
</feature>
<dbReference type="Pfam" id="PF18943">
    <property type="entry name" value="DUF5690"/>
    <property type="match status" value="1"/>
</dbReference>
<feature type="transmembrane region" description="Helical" evidence="1">
    <location>
        <begin position="95"/>
        <end position="116"/>
    </location>
</feature>
<feature type="transmembrane region" description="Helical" evidence="1">
    <location>
        <begin position="343"/>
        <end position="361"/>
    </location>
</feature>
<dbReference type="EMBL" id="DSOK01000445">
    <property type="protein sequence ID" value="HEN17014.1"/>
    <property type="molecule type" value="Genomic_DNA"/>
</dbReference>
<name>A0A7C2P283_9PLAN</name>
<protein>
    <recommendedName>
        <fullName evidence="3">MFS transporter</fullName>
    </recommendedName>
</protein>
<dbReference type="InterPro" id="IPR043745">
    <property type="entry name" value="DUF5690"/>
</dbReference>
<keyword evidence="1" id="KW-0472">Membrane</keyword>
<keyword evidence="1" id="KW-1133">Transmembrane helix</keyword>
<organism evidence="2">
    <name type="scientific">Schlesneria paludicola</name>
    <dbReference type="NCBI Taxonomy" id="360056"/>
    <lineage>
        <taxon>Bacteria</taxon>
        <taxon>Pseudomonadati</taxon>
        <taxon>Planctomycetota</taxon>
        <taxon>Planctomycetia</taxon>
        <taxon>Planctomycetales</taxon>
        <taxon>Planctomycetaceae</taxon>
        <taxon>Schlesneria</taxon>
    </lineage>
</organism>
<evidence type="ECO:0000313" key="2">
    <source>
        <dbReference type="EMBL" id="HEN17014.1"/>
    </source>
</evidence>
<feature type="transmembrane region" description="Helical" evidence="1">
    <location>
        <begin position="248"/>
        <end position="270"/>
    </location>
</feature>
<gene>
    <name evidence="2" type="ORF">ENQ76_16260</name>
</gene>
<feature type="transmembrane region" description="Helical" evidence="1">
    <location>
        <begin position="35"/>
        <end position="57"/>
    </location>
</feature>